<keyword evidence="3" id="KW-1185">Reference proteome</keyword>
<keyword evidence="1" id="KW-1133">Transmembrane helix</keyword>
<dbReference type="InterPro" id="IPR025441">
    <property type="entry name" value="DUF4181"/>
</dbReference>
<protein>
    <recommendedName>
        <fullName evidence="4">DUF4181 domain-containing protein</fullName>
    </recommendedName>
</protein>
<proteinExistence type="predicted"/>
<gene>
    <name evidence="2" type="ORF">SAMN05216353_13245</name>
</gene>
<organism evidence="2 3">
    <name type="scientific">Halobacillus alkaliphilus</name>
    <dbReference type="NCBI Taxonomy" id="396056"/>
    <lineage>
        <taxon>Bacteria</taxon>
        <taxon>Bacillati</taxon>
        <taxon>Bacillota</taxon>
        <taxon>Bacilli</taxon>
        <taxon>Bacillales</taxon>
        <taxon>Bacillaceae</taxon>
        <taxon>Halobacillus</taxon>
    </lineage>
</organism>
<feature type="transmembrane region" description="Helical" evidence="1">
    <location>
        <begin position="58"/>
        <end position="74"/>
    </location>
</feature>
<evidence type="ECO:0000313" key="3">
    <source>
        <dbReference type="Proteomes" id="UP000198897"/>
    </source>
</evidence>
<feature type="transmembrane region" description="Helical" evidence="1">
    <location>
        <begin position="111"/>
        <end position="132"/>
    </location>
</feature>
<keyword evidence="1" id="KW-0812">Transmembrane</keyword>
<sequence>MENNVADYVFEMYFFIIAAALIVPVIGIPIILRNLLGADKKKWNSYNHINNFRKKGDLMLRALFIILLLASMPWSINNPLVISGLMTGFIIVQLSFRTFAEWKFCSNRQNYKVSLVEIALLFVTILGVILLFS</sequence>
<evidence type="ECO:0000256" key="1">
    <source>
        <dbReference type="SAM" id="Phobius"/>
    </source>
</evidence>
<accession>A0A1I2QNB6</accession>
<feature type="transmembrane region" description="Helical" evidence="1">
    <location>
        <begin position="12"/>
        <end position="32"/>
    </location>
</feature>
<dbReference type="Pfam" id="PF13789">
    <property type="entry name" value="DUF4181"/>
    <property type="match status" value="1"/>
</dbReference>
<keyword evidence="1" id="KW-0472">Membrane</keyword>
<evidence type="ECO:0000313" key="2">
    <source>
        <dbReference type="EMBL" id="SFG29133.1"/>
    </source>
</evidence>
<evidence type="ECO:0008006" key="4">
    <source>
        <dbReference type="Google" id="ProtNLM"/>
    </source>
</evidence>
<reference evidence="3" key="1">
    <citation type="submission" date="2016-10" db="EMBL/GenBank/DDBJ databases">
        <authorList>
            <person name="Varghese N."/>
            <person name="Submissions S."/>
        </authorList>
    </citation>
    <scope>NUCLEOTIDE SEQUENCE [LARGE SCALE GENOMIC DNA]</scope>
    <source>
        <strain evidence="3">FP5</strain>
    </source>
</reference>
<dbReference type="AlphaFoldDB" id="A0A1I2QNB6"/>
<feature type="transmembrane region" description="Helical" evidence="1">
    <location>
        <begin position="80"/>
        <end position="99"/>
    </location>
</feature>
<dbReference type="Proteomes" id="UP000198897">
    <property type="component" value="Unassembled WGS sequence"/>
</dbReference>
<dbReference type="EMBL" id="FOOG01000032">
    <property type="protein sequence ID" value="SFG29133.1"/>
    <property type="molecule type" value="Genomic_DNA"/>
</dbReference>
<dbReference type="OrthoDB" id="2428213at2"/>
<name>A0A1I2QNB6_9BACI</name>